<evidence type="ECO:0000256" key="2">
    <source>
        <dbReference type="PIRSR" id="PIRSR607822-1"/>
    </source>
</evidence>
<dbReference type="OrthoDB" id="10257263at2759"/>
<dbReference type="InterPro" id="IPR020464">
    <property type="entry name" value="LanC-like_prot_euk"/>
</dbReference>
<dbReference type="SMART" id="SM01260">
    <property type="entry name" value="LANC_like"/>
    <property type="match status" value="1"/>
</dbReference>
<accession>A0A813UDM8</accession>
<dbReference type="GO" id="GO:0031179">
    <property type="term" value="P:peptide modification"/>
    <property type="evidence" value="ECO:0007669"/>
    <property type="project" value="InterPro"/>
</dbReference>
<evidence type="ECO:0000313" key="4">
    <source>
        <dbReference type="EMBL" id="CAF0826024.1"/>
    </source>
</evidence>
<keyword evidence="2" id="KW-0479">Metal-binding</keyword>
<dbReference type="EMBL" id="CAJNOJ010000017">
    <property type="protein sequence ID" value="CAF0824925.1"/>
    <property type="molecule type" value="Genomic_DNA"/>
</dbReference>
<reference evidence="3" key="1">
    <citation type="submission" date="2021-02" db="EMBL/GenBank/DDBJ databases">
        <authorList>
            <person name="Nowell W R."/>
        </authorList>
    </citation>
    <scope>NUCLEOTIDE SEQUENCE</scope>
</reference>
<feature type="binding site" evidence="2">
    <location>
        <position position="325"/>
    </location>
    <ligand>
        <name>Zn(2+)</name>
        <dbReference type="ChEBI" id="CHEBI:29105"/>
    </ligand>
</feature>
<feature type="binding site" evidence="2">
    <location>
        <position position="279"/>
    </location>
    <ligand>
        <name>Zn(2+)</name>
        <dbReference type="ChEBI" id="CHEBI:29105"/>
    </ligand>
</feature>
<comment type="caution">
    <text evidence="3">The sequence shown here is derived from an EMBL/GenBank/DDBJ whole genome shotgun (WGS) entry which is preliminary data.</text>
</comment>
<dbReference type="InterPro" id="IPR007822">
    <property type="entry name" value="LANC-like"/>
</dbReference>
<sequence>MSDRYFPNSSSDYRNETYLTPDNHLIPEVGSNIIRWIEQQTDRLERHLHQTDPTNFSVYTGSTGIALLYLRLSILFSNKRDAYKSKAKALIDSSLAQLSGKRISFLSGDPGPLAIAAVIYRDLGDDRMVRKCIHKLVSIKEDALSGSKPDEYLNGRAGYLYALMFVRNELGNDTIDKQLVIDIFEAMIKSGEKYARESGSRSPLMYQWHGSEYLGAAHGVSGIIYLLLKVACDDSFSNLRLYVNSHLLPTIEFLKTKRLPSGNYLSSSGSQSDKLIQWCHGAPGFVYLFNRAYEITNNQSYLELAVSAGEVVWERGLLRKGYGLCHGTAGNGYVFLDLFRTTKQSKWLHRAIKFAEHCMDSDKHELSRTPDRPYSLFEGLAGTIYFMSDVMKPAQARFPAFE</sequence>
<evidence type="ECO:0008006" key="7">
    <source>
        <dbReference type="Google" id="ProtNLM"/>
    </source>
</evidence>
<dbReference type="GO" id="GO:0005886">
    <property type="term" value="C:plasma membrane"/>
    <property type="evidence" value="ECO:0007669"/>
    <property type="project" value="TreeGrafter"/>
</dbReference>
<dbReference type="PANTHER" id="PTHR12736">
    <property type="entry name" value="LANC-LIKE PROTEIN"/>
    <property type="match status" value="1"/>
</dbReference>
<dbReference type="AlphaFoldDB" id="A0A813UDM8"/>
<dbReference type="Pfam" id="PF05147">
    <property type="entry name" value="LANC_like"/>
    <property type="match status" value="1"/>
</dbReference>
<dbReference type="InterPro" id="IPR012341">
    <property type="entry name" value="6hp_glycosidase-like_sf"/>
</dbReference>
<evidence type="ECO:0000313" key="3">
    <source>
        <dbReference type="EMBL" id="CAF0824925.1"/>
    </source>
</evidence>
<keyword evidence="2" id="KW-0862">Zinc</keyword>
<dbReference type="GO" id="GO:0005975">
    <property type="term" value="P:carbohydrate metabolic process"/>
    <property type="evidence" value="ECO:0007669"/>
    <property type="project" value="InterPro"/>
</dbReference>
<name>A0A813UDM8_ADIRI</name>
<organism evidence="3 6">
    <name type="scientific">Adineta ricciae</name>
    <name type="common">Rotifer</name>
    <dbReference type="NCBI Taxonomy" id="249248"/>
    <lineage>
        <taxon>Eukaryota</taxon>
        <taxon>Metazoa</taxon>
        <taxon>Spiralia</taxon>
        <taxon>Gnathifera</taxon>
        <taxon>Rotifera</taxon>
        <taxon>Eurotatoria</taxon>
        <taxon>Bdelloidea</taxon>
        <taxon>Adinetida</taxon>
        <taxon>Adinetidae</taxon>
        <taxon>Adineta</taxon>
    </lineage>
</organism>
<evidence type="ECO:0000256" key="1">
    <source>
        <dbReference type="ARBA" id="ARBA00007179"/>
    </source>
</evidence>
<dbReference type="SUPFAM" id="SSF158745">
    <property type="entry name" value="LanC-like"/>
    <property type="match status" value="1"/>
</dbReference>
<dbReference type="PRINTS" id="PR01950">
    <property type="entry name" value="LANCSUPER"/>
</dbReference>
<dbReference type="Proteomes" id="UP000663852">
    <property type="component" value="Unassembled WGS sequence"/>
</dbReference>
<proteinExistence type="inferred from homology"/>
<dbReference type="Gene3D" id="1.50.10.10">
    <property type="match status" value="1"/>
</dbReference>
<dbReference type="PRINTS" id="PR01951">
    <property type="entry name" value="LANCEUKARYTE"/>
</dbReference>
<gene>
    <name evidence="3" type="ORF">EDS130_LOCUS6038</name>
    <name evidence="4" type="ORF">XAT740_LOCUS4211</name>
</gene>
<keyword evidence="5" id="KW-1185">Reference proteome</keyword>
<evidence type="ECO:0000313" key="5">
    <source>
        <dbReference type="Proteomes" id="UP000663828"/>
    </source>
</evidence>
<evidence type="ECO:0000313" key="6">
    <source>
        <dbReference type="Proteomes" id="UP000663852"/>
    </source>
</evidence>
<dbReference type="EMBL" id="CAJNOR010000170">
    <property type="protein sequence ID" value="CAF0826024.1"/>
    <property type="molecule type" value="Genomic_DNA"/>
</dbReference>
<comment type="similarity">
    <text evidence="1">Belongs to the LanC-like protein family.</text>
</comment>
<dbReference type="GO" id="GO:0046872">
    <property type="term" value="F:metal ion binding"/>
    <property type="evidence" value="ECO:0007669"/>
    <property type="project" value="UniProtKB-KW"/>
</dbReference>
<protein>
    <recommendedName>
        <fullName evidence="7">LanC-like protein 2</fullName>
    </recommendedName>
</protein>
<feature type="binding site" evidence="2">
    <location>
        <position position="326"/>
    </location>
    <ligand>
        <name>Zn(2+)</name>
        <dbReference type="ChEBI" id="CHEBI:29105"/>
    </ligand>
</feature>
<dbReference type="CDD" id="cd04794">
    <property type="entry name" value="euk_LANCL"/>
    <property type="match status" value="1"/>
</dbReference>
<dbReference type="PANTHER" id="PTHR12736:SF21">
    <property type="entry name" value="LANC-LIKE PROTEIN 2"/>
    <property type="match status" value="1"/>
</dbReference>
<dbReference type="Proteomes" id="UP000663828">
    <property type="component" value="Unassembled WGS sequence"/>
</dbReference>